<dbReference type="InterPro" id="IPR036953">
    <property type="entry name" value="GreA/GreB_C_sf"/>
</dbReference>
<dbReference type="InterPro" id="IPR023459">
    <property type="entry name" value="Tscrpt_elong_fac_GreA/B_fam"/>
</dbReference>
<dbReference type="Pfam" id="PF01272">
    <property type="entry name" value="GreA_GreB"/>
    <property type="match status" value="1"/>
</dbReference>
<accession>A0A8J3H8M4</accession>
<evidence type="ECO:0000313" key="2">
    <source>
        <dbReference type="EMBL" id="GHG90857.1"/>
    </source>
</evidence>
<reference evidence="2" key="2">
    <citation type="submission" date="2020-09" db="EMBL/GenBank/DDBJ databases">
        <authorList>
            <person name="Sun Q."/>
            <person name="Zhou Y."/>
        </authorList>
    </citation>
    <scope>NUCLEOTIDE SEQUENCE</scope>
    <source>
        <strain evidence="2">CGMCC 1.7081</strain>
    </source>
</reference>
<dbReference type="Gene3D" id="3.10.50.30">
    <property type="entry name" value="Transcription elongation factor, GreA/GreB, C-terminal domain"/>
    <property type="match status" value="1"/>
</dbReference>
<feature type="domain" description="Transcription elongation factor GreA/GreB C-terminal" evidence="1">
    <location>
        <begin position="67"/>
        <end position="141"/>
    </location>
</feature>
<sequence length="150" mass="16145">MPTVNPAPQKHAATPPVTRRARLAIAEDQLDALEALATGFARRNPALSDLLLSTLTRARIVPPQRMPADVIQLGRPLRYRDTTDGSEKTVTLVLPEQADIALGRVSVMTPIGVALLGMPAGARAKWTTRSGEKRQLEVLEVLVADPATEP</sequence>
<dbReference type="PANTHER" id="PTHR30437:SF5">
    <property type="entry name" value="REGULATOR OF NUCLEOSIDE DIPHOSPHATE KINASE"/>
    <property type="match status" value="1"/>
</dbReference>
<dbReference type="GO" id="GO:0070063">
    <property type="term" value="F:RNA polymerase binding"/>
    <property type="evidence" value="ECO:0007669"/>
    <property type="project" value="InterPro"/>
</dbReference>
<dbReference type="EMBL" id="BNAP01000007">
    <property type="protein sequence ID" value="GHG90857.1"/>
    <property type="molecule type" value="Genomic_DNA"/>
</dbReference>
<dbReference type="AlphaFoldDB" id="A0A8J3H8M4"/>
<dbReference type="PANTHER" id="PTHR30437">
    <property type="entry name" value="TRANSCRIPTION ELONGATION FACTOR GREA"/>
    <property type="match status" value="1"/>
</dbReference>
<dbReference type="SUPFAM" id="SSF54534">
    <property type="entry name" value="FKBP-like"/>
    <property type="match status" value="1"/>
</dbReference>
<gene>
    <name evidence="2" type="ORF">GCM10010961_21890</name>
</gene>
<protein>
    <recommendedName>
        <fullName evidence="1">Transcription elongation factor GreA/GreB C-terminal domain-containing protein</fullName>
    </recommendedName>
</protein>
<organism evidence="2 3">
    <name type="scientific">Pseudodonghicola xiamenensis</name>
    <dbReference type="NCBI Taxonomy" id="337702"/>
    <lineage>
        <taxon>Bacteria</taxon>
        <taxon>Pseudomonadati</taxon>
        <taxon>Pseudomonadota</taxon>
        <taxon>Alphaproteobacteria</taxon>
        <taxon>Rhodobacterales</taxon>
        <taxon>Paracoccaceae</taxon>
        <taxon>Pseudodonghicola</taxon>
    </lineage>
</organism>
<dbReference type="GO" id="GO:0003677">
    <property type="term" value="F:DNA binding"/>
    <property type="evidence" value="ECO:0007669"/>
    <property type="project" value="InterPro"/>
</dbReference>
<evidence type="ECO:0000313" key="3">
    <source>
        <dbReference type="Proteomes" id="UP000611500"/>
    </source>
</evidence>
<name>A0A8J3H8M4_9RHOB</name>
<reference evidence="2" key="1">
    <citation type="journal article" date="2014" name="Int. J. Syst. Evol. Microbiol.">
        <title>Complete genome sequence of Corynebacterium casei LMG S-19264T (=DSM 44701T), isolated from a smear-ripened cheese.</title>
        <authorList>
            <consortium name="US DOE Joint Genome Institute (JGI-PGF)"/>
            <person name="Walter F."/>
            <person name="Albersmeier A."/>
            <person name="Kalinowski J."/>
            <person name="Ruckert C."/>
        </authorList>
    </citation>
    <scope>NUCLEOTIDE SEQUENCE</scope>
    <source>
        <strain evidence="2">CGMCC 1.7081</strain>
    </source>
</reference>
<keyword evidence="3" id="KW-1185">Reference proteome</keyword>
<proteinExistence type="predicted"/>
<dbReference type="GO" id="GO:0032784">
    <property type="term" value="P:regulation of DNA-templated transcription elongation"/>
    <property type="evidence" value="ECO:0007669"/>
    <property type="project" value="InterPro"/>
</dbReference>
<dbReference type="Proteomes" id="UP000611500">
    <property type="component" value="Unassembled WGS sequence"/>
</dbReference>
<dbReference type="InterPro" id="IPR001437">
    <property type="entry name" value="Tscrpt_elong_fac_GreA/B_C"/>
</dbReference>
<dbReference type="GO" id="GO:0006354">
    <property type="term" value="P:DNA-templated transcription elongation"/>
    <property type="evidence" value="ECO:0007669"/>
    <property type="project" value="TreeGrafter"/>
</dbReference>
<evidence type="ECO:0000259" key="1">
    <source>
        <dbReference type="Pfam" id="PF01272"/>
    </source>
</evidence>
<comment type="caution">
    <text evidence="2">The sequence shown here is derived from an EMBL/GenBank/DDBJ whole genome shotgun (WGS) entry which is preliminary data.</text>
</comment>
<dbReference type="RefSeq" id="WP_028093644.1">
    <property type="nucleotide sequence ID" value="NZ_BNAP01000007.1"/>
</dbReference>
<dbReference type="NCBIfam" id="NF004396">
    <property type="entry name" value="PRK05753.1"/>
    <property type="match status" value="1"/>
</dbReference>